<name>A0A930Y676_9ACTN</name>
<dbReference type="AlphaFoldDB" id="A0A930Y676"/>
<evidence type="ECO:0000259" key="1">
    <source>
        <dbReference type="PROSITE" id="PS51787"/>
    </source>
</evidence>
<keyword evidence="3" id="KW-1185">Reference proteome</keyword>
<dbReference type="PANTHER" id="PTHR46732:SF8">
    <property type="entry name" value="ATP-DEPENDENT PROTEASE LA (LON) DOMAIN PROTEIN"/>
    <property type="match status" value="1"/>
</dbReference>
<dbReference type="Gene3D" id="1.20.58.1480">
    <property type="match status" value="1"/>
</dbReference>
<organism evidence="2 3">
    <name type="scientific">Nocardioides acrostichi</name>
    <dbReference type="NCBI Taxonomy" id="2784339"/>
    <lineage>
        <taxon>Bacteria</taxon>
        <taxon>Bacillati</taxon>
        <taxon>Actinomycetota</taxon>
        <taxon>Actinomycetes</taxon>
        <taxon>Propionibacteriales</taxon>
        <taxon>Nocardioidaceae</taxon>
        <taxon>Nocardioides</taxon>
    </lineage>
</organism>
<dbReference type="InterPro" id="IPR003111">
    <property type="entry name" value="Lon_prtase_N"/>
</dbReference>
<dbReference type="InterPro" id="IPR046336">
    <property type="entry name" value="Lon_prtase_N_sf"/>
</dbReference>
<dbReference type="Proteomes" id="UP000656804">
    <property type="component" value="Unassembled WGS sequence"/>
</dbReference>
<dbReference type="Pfam" id="PF02190">
    <property type="entry name" value="LON_substr_bdg"/>
    <property type="match status" value="1"/>
</dbReference>
<proteinExistence type="predicted"/>
<evidence type="ECO:0000313" key="3">
    <source>
        <dbReference type="Proteomes" id="UP000656804"/>
    </source>
</evidence>
<accession>A0A930Y676</accession>
<evidence type="ECO:0000313" key="2">
    <source>
        <dbReference type="EMBL" id="MBF4160641.1"/>
    </source>
</evidence>
<dbReference type="SUPFAM" id="SSF88697">
    <property type="entry name" value="PUA domain-like"/>
    <property type="match status" value="1"/>
</dbReference>
<dbReference type="PROSITE" id="PS51787">
    <property type="entry name" value="LON_N"/>
    <property type="match status" value="1"/>
</dbReference>
<gene>
    <name evidence="2" type="ORF">ISG29_03000</name>
</gene>
<dbReference type="InterPro" id="IPR015947">
    <property type="entry name" value="PUA-like_sf"/>
</dbReference>
<reference evidence="2" key="1">
    <citation type="submission" date="2020-11" db="EMBL/GenBank/DDBJ databases">
        <title>Nocardioides sp. CBS4Y-1, whole genome shotgun sequence.</title>
        <authorList>
            <person name="Tuo L."/>
        </authorList>
    </citation>
    <scope>NUCLEOTIDE SEQUENCE</scope>
    <source>
        <strain evidence="2">CBS4Y-1</strain>
    </source>
</reference>
<dbReference type="PANTHER" id="PTHR46732">
    <property type="entry name" value="ATP-DEPENDENT PROTEASE LA (LON) DOMAIN PROTEIN"/>
    <property type="match status" value="1"/>
</dbReference>
<feature type="domain" description="Lon N-terminal" evidence="1">
    <location>
        <begin position="1"/>
        <end position="192"/>
    </location>
</feature>
<protein>
    <submittedName>
        <fullName evidence="2">LON peptidase substrate-binding domain-containing protein</fullName>
    </submittedName>
</protein>
<dbReference type="SMART" id="SM00464">
    <property type="entry name" value="LON"/>
    <property type="match status" value="1"/>
</dbReference>
<dbReference type="EMBL" id="JADIVZ010000001">
    <property type="protein sequence ID" value="MBF4160641.1"/>
    <property type="molecule type" value="Genomic_DNA"/>
</dbReference>
<comment type="caution">
    <text evidence="2">The sequence shown here is derived from an EMBL/GenBank/DDBJ whole genome shotgun (WGS) entry which is preliminary data.</text>
</comment>
<dbReference type="Gene3D" id="2.30.130.40">
    <property type="entry name" value="LON domain-like"/>
    <property type="match status" value="1"/>
</dbReference>
<sequence length="214" mass="23733">MFPLNSVLFPGMTVPLRVFEDRYRALVHHLLRIEDPADRLFGSVGIREGYEVGDHGAQSLYRCGVRLQLTECERHDDGTFSIEAVAHDRINLEHLDPRDAYPVGHVDLVSDDDVDASPELVERARATLVAYAAALAQLRPTDLGSAPGDPYWLSWVLAAAAPLPMPDRQMLLECTDTAERLGRGIDLLRGELRAMNVIPSLPASEVGRTRWSPN</sequence>